<dbReference type="EMBL" id="FNFO01000010">
    <property type="protein sequence ID" value="SDM11156.1"/>
    <property type="molecule type" value="Genomic_DNA"/>
</dbReference>
<sequence length="594" mass="69576">MAYQTPITIKDAITRIQKRKFVLPSIQREFVWNPDQIEQLFDSLMREYPISTFLLWKVDKSRIQDFQFYEFLKDYHEKNATHNSKADLSADEDVIAILDGQQRLTSLYIALRGSYAKKIPYYRWDSPHAFPKRKLYLNLLRPAEEMEMEYDFQFLTSDEAKARDGYWWFEVGQILDFDDISKTMQFLMLQGLMDTSIYLVEQTSYALNTLTKLFNIIHQKGTLSYFQEEGEALDKVLQIFIRINSGGTKLSYSDLLLSVATAQWREKDAREEIHRFVDEINGIGDGFNFTKDFVLKSCLVLGDFNDVRFKVDNFTKKNMMHIEERWDVISDAIRNAITLIAGFGFNRDNLTSTNAVIPIAYYLMHNERDASFLSAGVYADDRKQIRHWLVRTLLKRVFSGTPDALYPTFRNLIKEHLGAFPLAQIIERYKGTNKTIVFTEDDIENLLEIEYGSSLAYSALTLLYPGLNLSVRYHQDHVHPQRFFTDHKLRSQGIDDPNEREAYRQRFNHLPNLQLLPASENTEKNGKMLQEWLNEKYPATYEQRDFMRQHLFPDEVSLTFDNFVAFYEARKALLKAHLSKQLGVTTDTKTQIEA</sequence>
<dbReference type="OrthoDB" id="9798761at2"/>
<accession>A0A1G9QJI2</accession>
<dbReference type="STRING" id="1075417.SAMN05421823_110194"/>
<feature type="domain" description="GmrSD restriction endonucleases N-terminal" evidence="1">
    <location>
        <begin position="13"/>
        <end position="258"/>
    </location>
</feature>
<dbReference type="Proteomes" id="UP000198510">
    <property type="component" value="Unassembled WGS sequence"/>
</dbReference>
<organism evidence="2 3">
    <name type="scientific">Catalinimonas alkaloidigena</name>
    <dbReference type="NCBI Taxonomy" id="1075417"/>
    <lineage>
        <taxon>Bacteria</taxon>
        <taxon>Pseudomonadati</taxon>
        <taxon>Bacteroidota</taxon>
        <taxon>Cytophagia</taxon>
        <taxon>Cytophagales</taxon>
        <taxon>Catalimonadaceae</taxon>
        <taxon>Catalinimonas</taxon>
    </lineage>
</organism>
<dbReference type="RefSeq" id="WP_089686282.1">
    <property type="nucleotide sequence ID" value="NZ_FNFO01000010.1"/>
</dbReference>
<dbReference type="InterPro" id="IPR004919">
    <property type="entry name" value="GmrSD_N"/>
</dbReference>
<gene>
    <name evidence="2" type="ORF">SAMN05421823_110194</name>
</gene>
<dbReference type="PANTHER" id="PTHR37292:SF2">
    <property type="entry name" value="DUF262 DOMAIN-CONTAINING PROTEIN"/>
    <property type="match status" value="1"/>
</dbReference>
<dbReference type="PANTHER" id="PTHR37292">
    <property type="entry name" value="VNG6097C"/>
    <property type="match status" value="1"/>
</dbReference>
<dbReference type="AlphaFoldDB" id="A0A1G9QJI2"/>
<keyword evidence="3" id="KW-1185">Reference proteome</keyword>
<protein>
    <submittedName>
        <fullName evidence="2">Uncharacterized conserved protein, contains ParB-like and HNH nuclease domains</fullName>
    </submittedName>
</protein>
<evidence type="ECO:0000313" key="3">
    <source>
        <dbReference type="Proteomes" id="UP000198510"/>
    </source>
</evidence>
<evidence type="ECO:0000259" key="1">
    <source>
        <dbReference type="Pfam" id="PF03235"/>
    </source>
</evidence>
<evidence type="ECO:0000313" key="2">
    <source>
        <dbReference type="EMBL" id="SDM11156.1"/>
    </source>
</evidence>
<dbReference type="Pfam" id="PF03235">
    <property type="entry name" value="GmrSD_N"/>
    <property type="match status" value="1"/>
</dbReference>
<reference evidence="2 3" key="1">
    <citation type="submission" date="2016-10" db="EMBL/GenBank/DDBJ databases">
        <authorList>
            <person name="de Groot N.N."/>
        </authorList>
    </citation>
    <scope>NUCLEOTIDE SEQUENCE [LARGE SCALE GENOMIC DNA]</scope>
    <source>
        <strain evidence="2 3">DSM 25186</strain>
    </source>
</reference>
<proteinExistence type="predicted"/>
<name>A0A1G9QJI2_9BACT</name>